<comment type="caution">
    <text evidence="1">The sequence shown here is derived from an EMBL/GenBank/DDBJ whole genome shotgun (WGS) entry which is preliminary data.</text>
</comment>
<evidence type="ECO:0000313" key="2">
    <source>
        <dbReference type="Proteomes" id="UP000663864"/>
    </source>
</evidence>
<dbReference type="AlphaFoldDB" id="A0A815NE85"/>
<sequence length="383" mass="44878">MNLNELDKNILIRRILKHFRDQSEKDKPLYEYESILIEIIKCNKRFSSIDDEIIKNEINKKYYCQLFTKLQHNKQTVYELNSCYQIRLALDKEIIDEDDCNNGCKIWEIQKKLNASLRHSKKILKLSIDSITDLPEPNTIWIYDSNELDSNLSFQSAIRIVDRFIHHPIMQKLFVPFSVQTSLYEYKLLEHAGENMTVERTKNVAVLLAIKILHGIVHWLFYHLVSKLNGNMDTSSISIQRAENGNNCENLLCNFIMGHEKDTATFRVNHLIGRSYDFFFNVPNAWRDQLLSNDYWTNHIIDEKAFLIPFEICELRRWGSNIDKSSLFFQLKSCHVSENQAPIGVEPITLVLNETSTDDDDDDDDGRCRVFCQKNSCKVQVIN</sequence>
<accession>A0A815NE85</accession>
<reference evidence="1" key="1">
    <citation type="submission" date="2021-02" db="EMBL/GenBank/DDBJ databases">
        <authorList>
            <person name="Nowell W R."/>
        </authorList>
    </citation>
    <scope>NUCLEOTIDE SEQUENCE</scope>
</reference>
<proteinExistence type="predicted"/>
<evidence type="ECO:0000313" key="1">
    <source>
        <dbReference type="EMBL" id="CAF1436510.1"/>
    </source>
</evidence>
<protein>
    <submittedName>
        <fullName evidence="1">Uncharacterized protein</fullName>
    </submittedName>
</protein>
<dbReference type="Proteomes" id="UP000663864">
    <property type="component" value="Unassembled WGS sequence"/>
</dbReference>
<gene>
    <name evidence="1" type="ORF">ZHD862_LOCUS34621</name>
</gene>
<organism evidence="1 2">
    <name type="scientific">Rotaria sordida</name>
    <dbReference type="NCBI Taxonomy" id="392033"/>
    <lineage>
        <taxon>Eukaryota</taxon>
        <taxon>Metazoa</taxon>
        <taxon>Spiralia</taxon>
        <taxon>Gnathifera</taxon>
        <taxon>Rotifera</taxon>
        <taxon>Eurotatoria</taxon>
        <taxon>Bdelloidea</taxon>
        <taxon>Philodinida</taxon>
        <taxon>Philodinidae</taxon>
        <taxon>Rotaria</taxon>
    </lineage>
</organism>
<name>A0A815NE85_9BILA</name>
<dbReference type="EMBL" id="CAJNOT010004552">
    <property type="protein sequence ID" value="CAF1436510.1"/>
    <property type="molecule type" value="Genomic_DNA"/>
</dbReference>